<dbReference type="Proteomes" id="UP000027195">
    <property type="component" value="Unassembled WGS sequence"/>
</dbReference>
<dbReference type="PANTHER" id="PTHR11439:SF467">
    <property type="entry name" value="INTEGRASE CATALYTIC DOMAIN-CONTAINING PROTEIN"/>
    <property type="match status" value="1"/>
</dbReference>
<sequence>ESRTISLSQTALIDRLITQFSLHEAYPASTPIEPGIRLSRNGSPRTTEEIEQMKKVPYRPLIGTLMYIAVGTRPNIMFAVQYLSQFLDCYGAAHWEAAKRVARYLKGTRDLQLNLGGQYTTRLIGFTDSSYASCVGTRCSVSGYCFPLGSGLASWASRKQKTVATSTCKAEYVAASDASKELVWIRALLEGIGYPQEGPSPLLSDNNGTIFLLGDPSFHNKTKHIDIKYHHIQECIAKKTTLVSYVNTHDNIADAFTKALDTKQFVQLRGFMGLS</sequence>
<organism evidence="1 2">
    <name type="scientific">Botryobasidium botryosum (strain FD-172 SS1)</name>
    <dbReference type="NCBI Taxonomy" id="930990"/>
    <lineage>
        <taxon>Eukaryota</taxon>
        <taxon>Fungi</taxon>
        <taxon>Dikarya</taxon>
        <taxon>Basidiomycota</taxon>
        <taxon>Agaricomycotina</taxon>
        <taxon>Agaricomycetes</taxon>
        <taxon>Cantharellales</taxon>
        <taxon>Botryobasidiaceae</taxon>
        <taxon>Botryobasidium</taxon>
    </lineage>
</organism>
<dbReference type="CDD" id="cd09272">
    <property type="entry name" value="RNase_HI_RT_Ty1"/>
    <property type="match status" value="1"/>
</dbReference>
<feature type="non-terminal residue" evidence="1">
    <location>
        <position position="1"/>
    </location>
</feature>
<dbReference type="HOGENOM" id="CLU_001650_6_0_1"/>
<keyword evidence="2" id="KW-1185">Reference proteome</keyword>
<dbReference type="InterPro" id="IPR043502">
    <property type="entry name" value="DNA/RNA_pol_sf"/>
</dbReference>
<dbReference type="InParanoid" id="A0A067LUR1"/>
<reference evidence="2" key="1">
    <citation type="journal article" date="2014" name="Proc. Natl. Acad. Sci. U.S.A.">
        <title>Extensive sampling of basidiomycete genomes demonstrates inadequacy of the white-rot/brown-rot paradigm for wood decay fungi.</title>
        <authorList>
            <person name="Riley R."/>
            <person name="Salamov A.A."/>
            <person name="Brown D.W."/>
            <person name="Nagy L.G."/>
            <person name="Floudas D."/>
            <person name="Held B.W."/>
            <person name="Levasseur A."/>
            <person name="Lombard V."/>
            <person name="Morin E."/>
            <person name="Otillar R."/>
            <person name="Lindquist E.A."/>
            <person name="Sun H."/>
            <person name="LaButti K.M."/>
            <person name="Schmutz J."/>
            <person name="Jabbour D."/>
            <person name="Luo H."/>
            <person name="Baker S.E."/>
            <person name="Pisabarro A.G."/>
            <person name="Walton J.D."/>
            <person name="Blanchette R.A."/>
            <person name="Henrissat B."/>
            <person name="Martin F."/>
            <person name="Cullen D."/>
            <person name="Hibbett D.S."/>
            <person name="Grigoriev I.V."/>
        </authorList>
    </citation>
    <scope>NUCLEOTIDE SEQUENCE [LARGE SCALE GENOMIC DNA]</scope>
    <source>
        <strain evidence="2">FD-172 SS1</strain>
    </source>
</reference>
<proteinExistence type="predicted"/>
<evidence type="ECO:0000313" key="2">
    <source>
        <dbReference type="Proteomes" id="UP000027195"/>
    </source>
</evidence>
<dbReference type="SUPFAM" id="SSF56672">
    <property type="entry name" value="DNA/RNA polymerases"/>
    <property type="match status" value="1"/>
</dbReference>
<gene>
    <name evidence="1" type="ORF">BOTBODRAFT_120967</name>
</gene>
<dbReference type="EMBL" id="KL198122">
    <property type="protein sequence ID" value="KDQ06824.1"/>
    <property type="molecule type" value="Genomic_DNA"/>
</dbReference>
<name>A0A067LUR1_BOTB1</name>
<evidence type="ECO:0008006" key="3">
    <source>
        <dbReference type="Google" id="ProtNLM"/>
    </source>
</evidence>
<protein>
    <recommendedName>
        <fullName evidence="3">Reverse transcriptase Ty1/copia-type domain-containing protein</fullName>
    </recommendedName>
</protein>
<dbReference type="OrthoDB" id="3344688at2759"/>
<accession>A0A067LUR1</accession>
<evidence type="ECO:0000313" key="1">
    <source>
        <dbReference type="EMBL" id="KDQ06824.1"/>
    </source>
</evidence>
<dbReference type="PANTHER" id="PTHR11439">
    <property type="entry name" value="GAG-POL-RELATED RETROTRANSPOSON"/>
    <property type="match status" value="1"/>
</dbReference>
<dbReference type="AlphaFoldDB" id="A0A067LUR1"/>
<dbReference type="STRING" id="930990.A0A067LUR1"/>